<evidence type="ECO:0000313" key="4">
    <source>
        <dbReference type="Proteomes" id="UP000604046"/>
    </source>
</evidence>
<dbReference type="AlphaFoldDB" id="A0A812NX92"/>
<name>A0A812NX92_9DINO</name>
<sequence length="253" mass="27288">MHRLVLAALLASAQAALKSLRESRESLHVATAGPASPCQCQSDTSAIPRPTRTKPRCIFIDLGAADGNSYNAFLRGEYGNLADCPNQEYEAYLVEANPHFQQELNNKAAKSVPGKEIYPMMNGAWMCEADTTFHVVGKTSAASSLAPQGNAEDVRVHLINVVSLIKSKTIPGDKVLLKVDIEGAEFDLIPCLARADVLGPHITAFVEEHYFLGGVKRSLTGVTDEEYKAAKKMMTSKGVKMPHYSSITLLAGA</sequence>
<feature type="chain" id="PRO_5032268460" evidence="1">
    <location>
        <begin position="16"/>
        <end position="253"/>
    </location>
</feature>
<dbReference type="Proteomes" id="UP000604046">
    <property type="component" value="Unassembled WGS sequence"/>
</dbReference>
<dbReference type="Gene3D" id="3.40.50.150">
    <property type="entry name" value="Vaccinia Virus protein VP39"/>
    <property type="match status" value="1"/>
</dbReference>
<reference evidence="3" key="1">
    <citation type="submission" date="2021-02" db="EMBL/GenBank/DDBJ databases">
        <authorList>
            <person name="Dougan E. K."/>
            <person name="Rhodes N."/>
            <person name="Thang M."/>
            <person name="Chan C."/>
        </authorList>
    </citation>
    <scope>NUCLEOTIDE SEQUENCE</scope>
</reference>
<dbReference type="EMBL" id="CAJNDS010002076">
    <property type="protein sequence ID" value="CAE7307759.1"/>
    <property type="molecule type" value="Genomic_DNA"/>
</dbReference>
<gene>
    <name evidence="3" type="primary">SKIV2L2</name>
    <name evidence="3" type="ORF">SNAT2548_LOCUS16167</name>
</gene>
<dbReference type="Pfam" id="PF05050">
    <property type="entry name" value="Methyltransf_21"/>
    <property type="match status" value="1"/>
</dbReference>
<evidence type="ECO:0000259" key="2">
    <source>
        <dbReference type="Pfam" id="PF05050"/>
    </source>
</evidence>
<accession>A0A812NX92</accession>
<keyword evidence="4" id="KW-1185">Reference proteome</keyword>
<organism evidence="3 4">
    <name type="scientific">Symbiodinium natans</name>
    <dbReference type="NCBI Taxonomy" id="878477"/>
    <lineage>
        <taxon>Eukaryota</taxon>
        <taxon>Sar</taxon>
        <taxon>Alveolata</taxon>
        <taxon>Dinophyceae</taxon>
        <taxon>Suessiales</taxon>
        <taxon>Symbiodiniaceae</taxon>
        <taxon>Symbiodinium</taxon>
    </lineage>
</organism>
<evidence type="ECO:0000313" key="3">
    <source>
        <dbReference type="EMBL" id="CAE7307759.1"/>
    </source>
</evidence>
<dbReference type="InterPro" id="IPR006342">
    <property type="entry name" value="FkbM_mtfrase"/>
</dbReference>
<proteinExistence type="predicted"/>
<protein>
    <submittedName>
        <fullName evidence="3">SKIV2L2 protein</fullName>
    </submittedName>
</protein>
<feature type="domain" description="Methyltransferase FkbM" evidence="2">
    <location>
        <begin position="61"/>
        <end position="211"/>
    </location>
</feature>
<evidence type="ECO:0000256" key="1">
    <source>
        <dbReference type="SAM" id="SignalP"/>
    </source>
</evidence>
<dbReference type="InterPro" id="IPR029063">
    <property type="entry name" value="SAM-dependent_MTases_sf"/>
</dbReference>
<feature type="signal peptide" evidence="1">
    <location>
        <begin position="1"/>
        <end position="15"/>
    </location>
</feature>
<dbReference type="OrthoDB" id="10006218at2759"/>
<keyword evidence="1" id="KW-0732">Signal</keyword>
<comment type="caution">
    <text evidence="3">The sequence shown here is derived from an EMBL/GenBank/DDBJ whole genome shotgun (WGS) entry which is preliminary data.</text>
</comment>
<dbReference type="SUPFAM" id="SSF53335">
    <property type="entry name" value="S-adenosyl-L-methionine-dependent methyltransferases"/>
    <property type="match status" value="1"/>
</dbReference>